<evidence type="ECO:0000256" key="1">
    <source>
        <dbReference type="SAM" id="MobiDB-lite"/>
    </source>
</evidence>
<comment type="caution">
    <text evidence="3">The sequence shown here is derived from an EMBL/GenBank/DDBJ whole genome shotgun (WGS) entry which is preliminary data.</text>
</comment>
<feature type="transmembrane region" description="Helical" evidence="2">
    <location>
        <begin position="162"/>
        <end position="188"/>
    </location>
</feature>
<proteinExistence type="predicted"/>
<reference evidence="3 4" key="1">
    <citation type="submission" date="2019-06" db="EMBL/GenBank/DDBJ databases">
        <title>Draft genome sequence of the filamentous fungus Phialemoniopsis curvata isolated from diesel fuel.</title>
        <authorList>
            <person name="Varaljay V.A."/>
            <person name="Lyon W.J."/>
            <person name="Crouch A.L."/>
            <person name="Drake C.E."/>
            <person name="Hollomon J.M."/>
            <person name="Nadeau L.J."/>
            <person name="Nunn H.S."/>
            <person name="Stevenson B.S."/>
            <person name="Bojanowski C.L."/>
            <person name="Crookes-Goodson W.J."/>
        </authorList>
    </citation>
    <scope>NUCLEOTIDE SEQUENCE [LARGE SCALE GENOMIC DNA]</scope>
    <source>
        <strain evidence="3 4">D216</strain>
    </source>
</reference>
<feature type="compositionally biased region" description="Polar residues" evidence="1">
    <location>
        <begin position="1"/>
        <end position="11"/>
    </location>
</feature>
<feature type="transmembrane region" description="Helical" evidence="2">
    <location>
        <begin position="52"/>
        <end position="78"/>
    </location>
</feature>
<keyword evidence="2" id="KW-0812">Transmembrane</keyword>
<sequence>MSTAAQPTTETVHAGEKLPQQGLPQQGGPERLYMPVRADKIVSSRGFYIAKIVMGCLILAFDVVVFGLSGGIAASYFYGPYYGLVFTLPVAIVSFLWQVAEFITLCVQKQRGIHPGAHVGMHLVIWLGAAASVGLMSAVIYFEDYYYYNSYYDDYYSSGSRYSSIYMLYKALVAFMALLLLLHFTLFVRACVECNRRNKATPTVMLVPAAYVAMGQMPATTTSYVQVPPNAYTPNQAQAMMQQQQQQPTQPYYDAHTSYYAPAPVHQQPVPYSTPSPVQGQQHVGGAA</sequence>
<dbReference type="RefSeq" id="XP_030998780.1">
    <property type="nucleotide sequence ID" value="XM_031135106.1"/>
</dbReference>
<dbReference type="STRING" id="1093900.A0A507BI58"/>
<dbReference type="OrthoDB" id="5279542at2759"/>
<accession>A0A507BI58</accession>
<dbReference type="GeneID" id="41979729"/>
<evidence type="ECO:0000256" key="2">
    <source>
        <dbReference type="SAM" id="Phobius"/>
    </source>
</evidence>
<gene>
    <name evidence="3" type="ORF">E0L32_012282</name>
</gene>
<evidence type="ECO:0000313" key="4">
    <source>
        <dbReference type="Proteomes" id="UP000319257"/>
    </source>
</evidence>
<dbReference type="AlphaFoldDB" id="A0A507BI58"/>
<evidence type="ECO:0000313" key="3">
    <source>
        <dbReference type="EMBL" id="TPX17069.1"/>
    </source>
</evidence>
<dbReference type="Proteomes" id="UP000319257">
    <property type="component" value="Unassembled WGS sequence"/>
</dbReference>
<feature type="region of interest" description="Disordered" evidence="1">
    <location>
        <begin position="1"/>
        <end position="30"/>
    </location>
</feature>
<evidence type="ECO:0008006" key="5">
    <source>
        <dbReference type="Google" id="ProtNLM"/>
    </source>
</evidence>
<feature type="compositionally biased region" description="Low complexity" evidence="1">
    <location>
        <begin position="18"/>
        <end position="29"/>
    </location>
</feature>
<keyword evidence="2" id="KW-1133">Transmembrane helix</keyword>
<dbReference type="EMBL" id="SKBQ01000150">
    <property type="protein sequence ID" value="TPX17069.1"/>
    <property type="molecule type" value="Genomic_DNA"/>
</dbReference>
<keyword evidence="4" id="KW-1185">Reference proteome</keyword>
<protein>
    <recommendedName>
        <fullName evidence="5">MARVEL domain-containing protein</fullName>
    </recommendedName>
</protein>
<keyword evidence="2" id="KW-0472">Membrane</keyword>
<dbReference type="InParanoid" id="A0A507BI58"/>
<feature type="transmembrane region" description="Helical" evidence="2">
    <location>
        <begin position="119"/>
        <end position="142"/>
    </location>
</feature>
<organism evidence="3 4">
    <name type="scientific">Thyridium curvatum</name>
    <dbReference type="NCBI Taxonomy" id="1093900"/>
    <lineage>
        <taxon>Eukaryota</taxon>
        <taxon>Fungi</taxon>
        <taxon>Dikarya</taxon>
        <taxon>Ascomycota</taxon>
        <taxon>Pezizomycotina</taxon>
        <taxon>Sordariomycetes</taxon>
        <taxon>Sordariomycetidae</taxon>
        <taxon>Thyridiales</taxon>
        <taxon>Thyridiaceae</taxon>
        <taxon>Thyridium</taxon>
    </lineage>
</organism>
<feature type="transmembrane region" description="Helical" evidence="2">
    <location>
        <begin position="84"/>
        <end position="107"/>
    </location>
</feature>
<name>A0A507BI58_9PEZI</name>